<dbReference type="SUPFAM" id="SSF53187">
    <property type="entry name" value="Zn-dependent exopeptidases"/>
    <property type="match status" value="1"/>
</dbReference>
<name>A0ABX3GQT8_9BACL</name>
<dbReference type="PANTHER" id="PTHR30404">
    <property type="entry name" value="N-ACETYLMURAMOYL-L-ALANINE AMIDASE"/>
    <property type="match status" value="1"/>
</dbReference>
<dbReference type="EMBL" id="MPVP01000045">
    <property type="protein sequence ID" value="OMD34956.1"/>
    <property type="molecule type" value="Genomic_DNA"/>
</dbReference>
<evidence type="ECO:0000256" key="1">
    <source>
        <dbReference type="ARBA" id="ARBA00022801"/>
    </source>
</evidence>
<dbReference type="CDD" id="cd02696">
    <property type="entry name" value="MurNAc-LAA"/>
    <property type="match status" value="1"/>
</dbReference>
<dbReference type="PANTHER" id="PTHR30404:SF0">
    <property type="entry name" value="N-ACETYLMURAMOYL-L-ALANINE AMIDASE AMIC"/>
    <property type="match status" value="1"/>
</dbReference>
<dbReference type="Proteomes" id="UP000187158">
    <property type="component" value="Unassembled WGS sequence"/>
</dbReference>
<keyword evidence="1" id="KW-0378">Hydrolase</keyword>
<dbReference type="Pfam" id="PF01520">
    <property type="entry name" value="Amidase_3"/>
    <property type="match status" value="1"/>
</dbReference>
<accession>A0ABX3GQT8</accession>
<feature type="domain" description="MurNAc-LAA" evidence="2">
    <location>
        <begin position="201"/>
        <end position="321"/>
    </location>
</feature>
<proteinExistence type="predicted"/>
<comment type="caution">
    <text evidence="3">The sequence shown here is derived from an EMBL/GenBank/DDBJ whole genome shotgun (WGS) entry which is preliminary data.</text>
</comment>
<evidence type="ECO:0000313" key="4">
    <source>
        <dbReference type="Proteomes" id="UP000187158"/>
    </source>
</evidence>
<reference evidence="3 4" key="1">
    <citation type="submission" date="2016-11" db="EMBL/GenBank/DDBJ databases">
        <title>Paenibacillus species isolates.</title>
        <authorList>
            <person name="Beno S.M."/>
        </authorList>
    </citation>
    <scope>NUCLEOTIDE SEQUENCE [LARGE SCALE GENOMIC DNA]</scope>
    <source>
        <strain evidence="3 4">FSL H7-0433</strain>
    </source>
</reference>
<evidence type="ECO:0000313" key="3">
    <source>
        <dbReference type="EMBL" id="OMD34956.1"/>
    </source>
</evidence>
<dbReference type="SMART" id="SM00646">
    <property type="entry name" value="Ami_3"/>
    <property type="match status" value="1"/>
</dbReference>
<organism evidence="3 4">
    <name type="scientific">Paenibacillus odorifer</name>
    <dbReference type="NCBI Taxonomy" id="189426"/>
    <lineage>
        <taxon>Bacteria</taxon>
        <taxon>Bacillati</taxon>
        <taxon>Bacillota</taxon>
        <taxon>Bacilli</taxon>
        <taxon>Bacillales</taxon>
        <taxon>Paenibacillaceae</taxon>
        <taxon>Paenibacillus</taxon>
    </lineage>
</organism>
<evidence type="ECO:0000259" key="2">
    <source>
        <dbReference type="SMART" id="SM00646"/>
    </source>
</evidence>
<dbReference type="Gene3D" id="3.40.630.40">
    <property type="entry name" value="Zn-dependent exopeptidases"/>
    <property type="match status" value="1"/>
</dbReference>
<sequence>MDPKLRISFYTAVKLLWSVLETLYEIAYYLLKNMESLKWEALLFYLFYLFGKRSGMKMFKRFLTAHFPYLADENEDWRRWATNQIELLGGRKWQPTKLYGRTKQLKRLDRKSSTTLSNLSQGAEAPERLFNMNKILIATDDGHGMETAGKRTPQFADGTYMKENEFNRAVIDKLNVHLKRNNFDVIHVSAGDTDVPLKTRTDLANNKIPNGFGRKADAIISVHANAAGSTWNSKVKGIEIYYRAGSKEGKKLAQDVQEYLVKGTPLINRGLKTDNLHITRESKMPAILIEGGFMDNPDEAILLMSDAYREECAEEITRGLCQYFGRTYIEVTPPAPPLPVGVNAVSIVIGSNDPYSGLLINGSSWVPAKEVLTVLGVKTWMFQKKSIYIGESSVETKIINNTSYIKSVDLVSLGILKGVFFDPNVVNTKRVLLFPKEAV</sequence>
<dbReference type="InterPro" id="IPR050695">
    <property type="entry name" value="N-acetylmuramoyl_amidase_3"/>
</dbReference>
<protein>
    <recommendedName>
        <fullName evidence="2">MurNAc-LAA domain-containing protein</fullName>
    </recommendedName>
</protein>
<keyword evidence="4" id="KW-1185">Reference proteome</keyword>
<dbReference type="InterPro" id="IPR002508">
    <property type="entry name" value="MurNAc-LAA_cat"/>
</dbReference>
<gene>
    <name evidence="3" type="ORF">BSO21_10085</name>
</gene>